<comment type="caution">
    <text evidence="1">The sequence shown here is derived from an EMBL/GenBank/DDBJ whole genome shotgun (WGS) entry which is preliminary data.</text>
</comment>
<keyword evidence="2" id="KW-1185">Reference proteome</keyword>
<evidence type="ECO:0000313" key="1">
    <source>
        <dbReference type="EMBL" id="KAI4465235.1"/>
    </source>
</evidence>
<evidence type="ECO:0000313" key="2">
    <source>
        <dbReference type="Proteomes" id="UP001056778"/>
    </source>
</evidence>
<organism evidence="1 2">
    <name type="scientific">Holotrichia oblita</name>
    <name type="common">Chafer beetle</name>
    <dbReference type="NCBI Taxonomy" id="644536"/>
    <lineage>
        <taxon>Eukaryota</taxon>
        <taxon>Metazoa</taxon>
        <taxon>Ecdysozoa</taxon>
        <taxon>Arthropoda</taxon>
        <taxon>Hexapoda</taxon>
        <taxon>Insecta</taxon>
        <taxon>Pterygota</taxon>
        <taxon>Neoptera</taxon>
        <taxon>Endopterygota</taxon>
        <taxon>Coleoptera</taxon>
        <taxon>Polyphaga</taxon>
        <taxon>Scarabaeiformia</taxon>
        <taxon>Scarabaeidae</taxon>
        <taxon>Melolonthinae</taxon>
        <taxon>Holotrichia</taxon>
    </lineage>
</organism>
<gene>
    <name evidence="1" type="ORF">MML48_3g00001422</name>
</gene>
<protein>
    <submittedName>
        <fullName evidence="1">Mitochondrial 2-oxodicarboxylate carrier 1-related</fullName>
    </submittedName>
</protein>
<name>A0ACB9TEY2_HOLOL</name>
<accession>A0ACB9TEY2</accession>
<proteinExistence type="predicted"/>
<reference evidence="1" key="1">
    <citation type="submission" date="2022-04" db="EMBL/GenBank/DDBJ databases">
        <title>Chromosome-scale genome assembly of Holotrichia oblita Faldermann.</title>
        <authorList>
            <person name="Rongchong L."/>
        </authorList>
    </citation>
    <scope>NUCLEOTIDE SEQUENCE</scope>
    <source>
        <strain evidence="1">81SQS9</strain>
    </source>
</reference>
<dbReference type="EMBL" id="CM043017">
    <property type="protein sequence ID" value="KAI4465235.1"/>
    <property type="molecule type" value="Genomic_DNA"/>
</dbReference>
<sequence>MFLFVFFILRFDCFKKTFRKEGFVGMYRGLAVNILFITPEKAIKLSANDMFRYYLTTPQGTLPLIRQMLAGGLAGFCQVIITTPMELLKIQLQDAGRIATKGKEVIKPVSKVTATSITINLLKTRGIVGLYKGTGATLFRDVSFSIIYFPLFATLNDLGPRKRDGSGEAVFWCSFLAGLTSGSISSFCVTPMDVIKTRLQVLKRAEGERTYTGILDVALKILKYENPKVFFNGGACRMMVIAPLFAIAQVVYFLGIAEALLGIKRGEA</sequence>
<dbReference type="Proteomes" id="UP001056778">
    <property type="component" value="Chromosome 3"/>
</dbReference>